<comment type="caution">
    <text evidence="2">The sequence shown here is derived from an EMBL/GenBank/DDBJ whole genome shotgun (WGS) entry which is preliminary data.</text>
</comment>
<dbReference type="AlphaFoldDB" id="L1NDY1"/>
<accession>L1NDY1</accession>
<keyword evidence="1" id="KW-0732">Signal</keyword>
<dbReference type="Gene3D" id="2.60.120.1350">
    <property type="entry name" value="Protein of unknown function DUF4465"/>
    <property type="match status" value="1"/>
</dbReference>
<protein>
    <recommendedName>
        <fullName evidence="4">DUF4465 domain-containing protein</fullName>
    </recommendedName>
</protein>
<gene>
    <name evidence="2" type="ORF">HMPREF9151_01027</name>
</gene>
<keyword evidence="3" id="KW-1185">Reference proteome</keyword>
<dbReference type="Pfam" id="PF14717">
    <property type="entry name" value="DUF4465"/>
    <property type="match status" value="1"/>
</dbReference>
<dbReference type="OrthoDB" id="975810at2"/>
<dbReference type="EMBL" id="AMEP01000068">
    <property type="protein sequence ID" value="EKY01485.1"/>
    <property type="molecule type" value="Genomic_DNA"/>
</dbReference>
<reference evidence="2 3" key="1">
    <citation type="submission" date="2012-05" db="EMBL/GenBank/DDBJ databases">
        <authorList>
            <person name="Weinstock G."/>
            <person name="Sodergren E."/>
            <person name="Lobos E.A."/>
            <person name="Fulton L."/>
            <person name="Fulton R."/>
            <person name="Courtney L."/>
            <person name="Fronick C."/>
            <person name="O'Laughlin M."/>
            <person name="Godfrey J."/>
            <person name="Wilson R.M."/>
            <person name="Miner T."/>
            <person name="Farmer C."/>
            <person name="Delehaunty K."/>
            <person name="Cordes M."/>
            <person name="Minx P."/>
            <person name="Tomlinson C."/>
            <person name="Chen J."/>
            <person name="Wollam A."/>
            <person name="Pepin K.H."/>
            <person name="Bhonagiri V."/>
            <person name="Zhang X."/>
            <person name="Suruliraj S."/>
            <person name="Warren W."/>
            <person name="Mitreva M."/>
            <person name="Mardis E.R."/>
            <person name="Wilson R.K."/>
        </authorList>
    </citation>
    <scope>NUCLEOTIDE SEQUENCE [LARGE SCALE GENOMIC DNA]</scope>
    <source>
        <strain evidence="2 3">F0055</strain>
    </source>
</reference>
<dbReference type="HOGENOM" id="CLU_462199_0_0_10"/>
<dbReference type="Proteomes" id="UP000010433">
    <property type="component" value="Unassembled WGS sequence"/>
</dbReference>
<feature type="signal peptide" evidence="1">
    <location>
        <begin position="1"/>
        <end position="20"/>
    </location>
</feature>
<proteinExistence type="predicted"/>
<sequence length="590" mass="64816">MKKILLFTTAALLLATKTMAQQAENLQQHSKYLYKVLDYSPAPGQFVNALPTYETGDNAQKMAQKCTEALANNKGNMVTLGAFGGSITFKFDHSIANIEGEKDFLILGNAFTNSSEPGIVMVSKDVNKNGIADDLWYELEGSIETEKPGEAVYGYEVTYTATPMQDIPWVDNKGGSGKVLRNTYHAQEYFPLWMGTELKVKGTLLPKNATKSGAFYYLHSFQYGYVDNLPNSDLNGNSFDIAWAVDEARNKVKLDFIDFVKVYCAELQDAGWLGETSTEVAGAEDLHLEASMNAIAKAQEARTATFDDVHVTLTADGYYNGDTNGEKYTNAYGGETYKCQYASGSYRFTVNNTPAWLSWSDFAISNRTATVFKNLNPDQFNSCVGHGYNNSANYVTAYIFEQSAAVEVLNKPQGDMVRGVYITNAAYTLNAILHGDNMSKGSTGKAEFETGDWLKLTITGKHADNSTSTVDVYLADYRSSNPAEHYYLGDWQWVDLTSLGEVKSLSFTITGSRNNAYGLTTPSYFCMDNLNGTDDGHNGKVTGIIHTANDTAAKVEVARFTVDGKRISAPVKGINIVKYADGTVRKVIVR</sequence>
<evidence type="ECO:0000313" key="2">
    <source>
        <dbReference type="EMBL" id="EKY01485.1"/>
    </source>
</evidence>
<dbReference type="RefSeq" id="WP_009162241.1">
    <property type="nucleotide sequence ID" value="NZ_KB290986.1"/>
</dbReference>
<dbReference type="PATRIC" id="fig|1127699.3.peg.952"/>
<dbReference type="InterPro" id="IPR027828">
    <property type="entry name" value="DUF4465"/>
</dbReference>
<name>L1NDY1_9BACT</name>
<dbReference type="STRING" id="1127699.HMPREF9151_01027"/>
<evidence type="ECO:0008006" key="4">
    <source>
        <dbReference type="Google" id="ProtNLM"/>
    </source>
</evidence>
<evidence type="ECO:0000313" key="3">
    <source>
        <dbReference type="Proteomes" id="UP000010433"/>
    </source>
</evidence>
<feature type="chain" id="PRO_5003955038" description="DUF4465 domain-containing protein" evidence="1">
    <location>
        <begin position="21"/>
        <end position="590"/>
    </location>
</feature>
<evidence type="ECO:0000256" key="1">
    <source>
        <dbReference type="SAM" id="SignalP"/>
    </source>
</evidence>
<organism evidence="2 3">
    <name type="scientific">Hoylesella saccharolytica F0055</name>
    <dbReference type="NCBI Taxonomy" id="1127699"/>
    <lineage>
        <taxon>Bacteria</taxon>
        <taxon>Pseudomonadati</taxon>
        <taxon>Bacteroidota</taxon>
        <taxon>Bacteroidia</taxon>
        <taxon>Bacteroidales</taxon>
        <taxon>Prevotellaceae</taxon>
        <taxon>Hoylesella</taxon>
    </lineage>
</organism>